<keyword evidence="3" id="KW-0677">Repeat</keyword>
<dbReference type="AlphaFoldDB" id="A0A8T0DCZ2"/>
<dbReference type="Pfam" id="PF00028">
    <property type="entry name" value="Cadherin"/>
    <property type="match status" value="1"/>
</dbReference>
<evidence type="ECO:0000256" key="7">
    <source>
        <dbReference type="ARBA" id="ARBA00023180"/>
    </source>
</evidence>
<evidence type="ECO:0000313" key="10">
    <source>
        <dbReference type="EMBL" id="KAF8564728.1"/>
    </source>
</evidence>
<reference evidence="10 11" key="1">
    <citation type="submission" date="2019-07" db="EMBL/GenBank/DDBJ databases">
        <title>Annotation for the trematode Paragonimus westermani.</title>
        <authorList>
            <person name="Choi Y.-J."/>
        </authorList>
    </citation>
    <scope>NUCLEOTIDE SEQUENCE [LARGE SCALE GENOMIC DNA]</scope>
    <source>
        <strain evidence="10">180907_Pwestermani</strain>
    </source>
</reference>
<evidence type="ECO:0000256" key="4">
    <source>
        <dbReference type="ARBA" id="ARBA00022837"/>
    </source>
</evidence>
<comment type="caution">
    <text evidence="10">The sequence shown here is derived from an EMBL/GenBank/DDBJ whole genome shotgun (WGS) entry which is preliminary data.</text>
</comment>
<dbReference type="Gene3D" id="2.60.40.60">
    <property type="entry name" value="Cadherins"/>
    <property type="match status" value="2"/>
</dbReference>
<keyword evidence="11" id="KW-1185">Reference proteome</keyword>
<accession>A0A8T0DCZ2</accession>
<evidence type="ECO:0000259" key="9">
    <source>
        <dbReference type="PROSITE" id="PS50268"/>
    </source>
</evidence>
<feature type="domain" description="Cadherin" evidence="9">
    <location>
        <begin position="61"/>
        <end position="193"/>
    </location>
</feature>
<dbReference type="GO" id="GO:0005509">
    <property type="term" value="F:calcium ion binding"/>
    <property type="evidence" value="ECO:0007669"/>
    <property type="project" value="UniProtKB-UniRule"/>
</dbReference>
<dbReference type="EMBL" id="JTDF01007993">
    <property type="protein sequence ID" value="KAF8564728.1"/>
    <property type="molecule type" value="Genomic_DNA"/>
</dbReference>
<proteinExistence type="predicted"/>
<evidence type="ECO:0000256" key="5">
    <source>
        <dbReference type="ARBA" id="ARBA00022989"/>
    </source>
</evidence>
<evidence type="ECO:0000256" key="6">
    <source>
        <dbReference type="ARBA" id="ARBA00023136"/>
    </source>
</evidence>
<dbReference type="GO" id="GO:0005886">
    <property type="term" value="C:plasma membrane"/>
    <property type="evidence" value="ECO:0007669"/>
    <property type="project" value="InterPro"/>
</dbReference>
<evidence type="ECO:0000313" key="11">
    <source>
        <dbReference type="Proteomes" id="UP000699462"/>
    </source>
</evidence>
<name>A0A8T0DCZ2_9TREM</name>
<dbReference type="PRINTS" id="PR00205">
    <property type="entry name" value="CADHERIN"/>
</dbReference>
<protein>
    <recommendedName>
        <fullName evidence="9">Cadherin domain-containing protein</fullName>
    </recommendedName>
</protein>
<dbReference type="InterPro" id="IPR015919">
    <property type="entry name" value="Cadherin-like_sf"/>
</dbReference>
<comment type="subcellular location">
    <subcellularLocation>
        <location evidence="1">Membrane</location>
        <topology evidence="1">Single-pass membrane protein</topology>
    </subcellularLocation>
</comment>
<evidence type="ECO:0000256" key="1">
    <source>
        <dbReference type="ARBA" id="ARBA00004167"/>
    </source>
</evidence>
<dbReference type="FunFam" id="2.60.40.60:FF:000092">
    <property type="entry name" value="Protocadherin 8"/>
    <property type="match status" value="1"/>
</dbReference>
<gene>
    <name evidence="10" type="ORF">P879_10050</name>
</gene>
<dbReference type="InterPro" id="IPR020894">
    <property type="entry name" value="Cadherin_CS"/>
</dbReference>
<dbReference type="PROSITE" id="PS00232">
    <property type="entry name" value="CADHERIN_1"/>
    <property type="match status" value="2"/>
</dbReference>
<evidence type="ECO:0000256" key="8">
    <source>
        <dbReference type="PROSITE-ProRule" id="PRU00043"/>
    </source>
</evidence>
<dbReference type="GO" id="GO:0007156">
    <property type="term" value="P:homophilic cell adhesion via plasma membrane adhesion molecules"/>
    <property type="evidence" value="ECO:0007669"/>
    <property type="project" value="InterPro"/>
</dbReference>
<dbReference type="OrthoDB" id="6252479at2759"/>
<keyword evidence="5" id="KW-1133">Transmembrane helix</keyword>
<dbReference type="PROSITE" id="PS50268">
    <property type="entry name" value="CADHERIN_2"/>
    <property type="match status" value="2"/>
</dbReference>
<keyword evidence="7" id="KW-0325">Glycoprotein</keyword>
<keyword evidence="6" id="KW-0472">Membrane</keyword>
<evidence type="ECO:0000256" key="3">
    <source>
        <dbReference type="ARBA" id="ARBA00022737"/>
    </source>
</evidence>
<feature type="domain" description="Cadherin" evidence="9">
    <location>
        <begin position="3"/>
        <end position="61"/>
    </location>
</feature>
<sequence>MDYFVINENTGQITVRRSLDRETRDSLQFNVHTSDHGTPSLNASVSVLVTITDVNDNPPELEGRVELAIFENHTTSMPVGRLTVKDPDSGRNSEVSFTQLQCLAYPANNNWSAVTSFGTSRQKDGSALPVEMLYTFFIAKDGRIYSGHAKLDREQYSFYEILVQAEDHGVPRLTASTVVVIHILDVNDNAPHFVYPSSGNNTIYVPRTVRLDRQLIFSAGLS</sequence>
<keyword evidence="2" id="KW-0812">Transmembrane</keyword>
<dbReference type="InterPro" id="IPR002126">
    <property type="entry name" value="Cadherin-like_dom"/>
</dbReference>
<evidence type="ECO:0000256" key="2">
    <source>
        <dbReference type="ARBA" id="ARBA00022692"/>
    </source>
</evidence>
<dbReference type="SUPFAM" id="SSF49313">
    <property type="entry name" value="Cadherin-like"/>
    <property type="match status" value="2"/>
</dbReference>
<dbReference type="Proteomes" id="UP000699462">
    <property type="component" value="Unassembled WGS sequence"/>
</dbReference>
<dbReference type="SMART" id="SM00112">
    <property type="entry name" value="CA"/>
    <property type="match status" value="2"/>
</dbReference>
<dbReference type="PANTHER" id="PTHR24028:SF328">
    <property type="entry name" value="CADHERIN-3"/>
    <property type="match status" value="1"/>
</dbReference>
<dbReference type="PANTHER" id="PTHR24028">
    <property type="entry name" value="CADHERIN-87A"/>
    <property type="match status" value="1"/>
</dbReference>
<dbReference type="CDD" id="cd11304">
    <property type="entry name" value="Cadherin_repeat"/>
    <property type="match status" value="2"/>
</dbReference>
<dbReference type="InterPro" id="IPR050174">
    <property type="entry name" value="Protocadherin/Cadherin-CA"/>
</dbReference>
<organism evidence="10 11">
    <name type="scientific">Paragonimus westermani</name>
    <dbReference type="NCBI Taxonomy" id="34504"/>
    <lineage>
        <taxon>Eukaryota</taxon>
        <taxon>Metazoa</taxon>
        <taxon>Spiralia</taxon>
        <taxon>Lophotrochozoa</taxon>
        <taxon>Platyhelminthes</taxon>
        <taxon>Trematoda</taxon>
        <taxon>Digenea</taxon>
        <taxon>Plagiorchiida</taxon>
        <taxon>Troglotremata</taxon>
        <taxon>Troglotrematidae</taxon>
        <taxon>Paragonimus</taxon>
    </lineage>
</organism>
<keyword evidence="4 8" id="KW-0106">Calcium</keyword>